<sequence>MANIEHINVIKAPIAKVYEALTTEEGLAAVWTSELKVKQEVGFINEFSFGAETDYFEIKALVPNQGVLWYCINSDPQWIGTSVSFDLEEKRGKTHVTLKQTDWAEVTEFYRHCNYNWAFFLYSLQQYCENGKGINYQQRY</sequence>
<proteinExistence type="inferred from homology"/>
<evidence type="ECO:0000313" key="3">
    <source>
        <dbReference type="EMBL" id="SHG18154.1"/>
    </source>
</evidence>
<dbReference type="EMBL" id="FQUQ01000004">
    <property type="protein sequence ID" value="SHG18154.1"/>
    <property type="molecule type" value="Genomic_DNA"/>
</dbReference>
<evidence type="ECO:0000313" key="4">
    <source>
        <dbReference type="Proteomes" id="UP000184287"/>
    </source>
</evidence>
<accession>A0A1M5HQA7</accession>
<dbReference type="Gene3D" id="3.30.530.20">
    <property type="match status" value="1"/>
</dbReference>
<dbReference type="RefSeq" id="WP_073233538.1">
    <property type="nucleotide sequence ID" value="NZ_FQUQ01000004.1"/>
</dbReference>
<reference evidence="4" key="1">
    <citation type="submission" date="2016-11" db="EMBL/GenBank/DDBJ databases">
        <authorList>
            <person name="Varghese N."/>
            <person name="Submissions S."/>
        </authorList>
    </citation>
    <scope>NUCLEOTIDE SEQUENCE [LARGE SCALE GENOMIC DNA]</scope>
    <source>
        <strain evidence="4">DSM 16990</strain>
    </source>
</reference>
<organism evidence="3 4">
    <name type="scientific">Pedobacter caeni</name>
    <dbReference type="NCBI Taxonomy" id="288992"/>
    <lineage>
        <taxon>Bacteria</taxon>
        <taxon>Pseudomonadati</taxon>
        <taxon>Bacteroidota</taxon>
        <taxon>Sphingobacteriia</taxon>
        <taxon>Sphingobacteriales</taxon>
        <taxon>Sphingobacteriaceae</taxon>
        <taxon>Pedobacter</taxon>
    </lineage>
</organism>
<gene>
    <name evidence="3" type="ORF">SAMN04488522_104764</name>
</gene>
<dbReference type="OrthoDB" id="287565at2"/>
<evidence type="ECO:0000259" key="2">
    <source>
        <dbReference type="Pfam" id="PF08327"/>
    </source>
</evidence>
<dbReference type="CDD" id="cd07814">
    <property type="entry name" value="SRPBCC_CalC_Aha1-like"/>
    <property type="match status" value="1"/>
</dbReference>
<keyword evidence="4" id="KW-1185">Reference proteome</keyword>
<evidence type="ECO:0000256" key="1">
    <source>
        <dbReference type="ARBA" id="ARBA00006817"/>
    </source>
</evidence>
<dbReference type="Pfam" id="PF08327">
    <property type="entry name" value="AHSA1"/>
    <property type="match status" value="1"/>
</dbReference>
<dbReference type="SUPFAM" id="SSF55961">
    <property type="entry name" value="Bet v1-like"/>
    <property type="match status" value="1"/>
</dbReference>
<dbReference type="InterPro" id="IPR023393">
    <property type="entry name" value="START-like_dom_sf"/>
</dbReference>
<comment type="similarity">
    <text evidence="1">Belongs to the AHA1 family.</text>
</comment>
<name>A0A1M5HQA7_9SPHI</name>
<feature type="domain" description="Activator of Hsp90 ATPase homologue 1/2-like C-terminal" evidence="2">
    <location>
        <begin position="11"/>
        <end position="128"/>
    </location>
</feature>
<dbReference type="AlphaFoldDB" id="A0A1M5HQA7"/>
<dbReference type="InterPro" id="IPR013538">
    <property type="entry name" value="ASHA1/2-like_C"/>
</dbReference>
<protein>
    <submittedName>
        <fullName evidence="3">Uncharacterized conserved protein YndB, AHSA1/START domain</fullName>
    </submittedName>
</protein>
<dbReference type="Proteomes" id="UP000184287">
    <property type="component" value="Unassembled WGS sequence"/>
</dbReference>